<dbReference type="InterPro" id="IPR031600">
    <property type="entry name" value="DUF4706"/>
</dbReference>
<evidence type="ECO:0000313" key="4">
    <source>
        <dbReference type="Proteomes" id="UP000729913"/>
    </source>
</evidence>
<accession>A0A8J5QZR9</accession>
<feature type="region of interest" description="Disordered" evidence="1">
    <location>
        <begin position="236"/>
        <end position="255"/>
    </location>
</feature>
<comment type="caution">
    <text evidence="3">The sequence shown here is derived from an EMBL/GenBank/DDBJ whole genome shotgun (WGS) entry which is preliminary data.</text>
</comment>
<dbReference type="Proteomes" id="UP000729913">
    <property type="component" value="Unassembled WGS sequence"/>
</dbReference>
<gene>
    <name evidence="3" type="ORF">G9C98_006330</name>
</gene>
<dbReference type="OrthoDB" id="5984457at2759"/>
<dbReference type="PANTHER" id="PTHR34394:SF1">
    <property type="entry name" value="SIMILAR TO RIKEN CDNA 2310022B05"/>
    <property type="match status" value="1"/>
</dbReference>
<reference evidence="3" key="1">
    <citation type="submission" date="2020-03" db="EMBL/GenBank/DDBJ databases">
        <authorList>
            <person name="Chebbi M.A."/>
            <person name="Drezen J.M."/>
        </authorList>
    </citation>
    <scope>NUCLEOTIDE SEQUENCE</scope>
    <source>
        <tissue evidence="3">Whole body</tissue>
    </source>
</reference>
<dbReference type="PANTHER" id="PTHR34394">
    <property type="entry name" value="SIMILAR TO RIKEN CDNA 2310022B05"/>
    <property type="match status" value="1"/>
</dbReference>
<protein>
    <recommendedName>
        <fullName evidence="2">DUF4706 domain-containing protein</fullName>
    </recommendedName>
</protein>
<organism evidence="3 4">
    <name type="scientific">Cotesia typhae</name>
    <dbReference type="NCBI Taxonomy" id="2053667"/>
    <lineage>
        <taxon>Eukaryota</taxon>
        <taxon>Metazoa</taxon>
        <taxon>Ecdysozoa</taxon>
        <taxon>Arthropoda</taxon>
        <taxon>Hexapoda</taxon>
        <taxon>Insecta</taxon>
        <taxon>Pterygota</taxon>
        <taxon>Neoptera</taxon>
        <taxon>Endopterygota</taxon>
        <taxon>Hymenoptera</taxon>
        <taxon>Apocrita</taxon>
        <taxon>Ichneumonoidea</taxon>
        <taxon>Braconidae</taxon>
        <taxon>Microgastrinae</taxon>
        <taxon>Cotesia</taxon>
    </lineage>
</organism>
<keyword evidence="4" id="KW-1185">Reference proteome</keyword>
<evidence type="ECO:0000259" key="2">
    <source>
        <dbReference type="Pfam" id="PF15797"/>
    </source>
</evidence>
<name>A0A8J5QZR9_9HYME</name>
<feature type="compositionally biased region" description="Low complexity" evidence="1">
    <location>
        <begin position="236"/>
        <end position="249"/>
    </location>
</feature>
<dbReference type="EMBL" id="JAAOIC020000044">
    <property type="protein sequence ID" value="KAG8038005.1"/>
    <property type="molecule type" value="Genomic_DNA"/>
</dbReference>
<dbReference type="AlphaFoldDB" id="A0A8J5QZR9"/>
<sequence length="304" mass="34091">MSTKGLSSIAEDYFYSLNSLAKRIGDDVRATKEAYEGLWNTLSLKEKNQAIDETIIQPEIALKYTTIGTDKSKENCYNCYPKLKIQTGMKYVIDETGSTLKWRDEHSGPFSFMTQSQMNLHLLELPSEIKTKLPNDYADKSPHFLSPIKINESSFDSSSNDYSPTSTQISLYQSESFSDSVYSNVDSTRLNNCASIDNTGNIFTKLMNKTSILKINQPDDDLESLVPQKQIVISKISGSKNGNSNGNPGTKNQMNINLNHRAKSDASESTALLETPSSYNSFQFLQSNPEEEIPKTGFEFLDNW</sequence>
<feature type="domain" description="DUF4706" evidence="2">
    <location>
        <begin position="12"/>
        <end position="120"/>
    </location>
</feature>
<evidence type="ECO:0000313" key="3">
    <source>
        <dbReference type="EMBL" id="KAG8038005.1"/>
    </source>
</evidence>
<proteinExistence type="predicted"/>
<dbReference type="Pfam" id="PF15797">
    <property type="entry name" value="DUF4706"/>
    <property type="match status" value="1"/>
</dbReference>
<reference evidence="3" key="2">
    <citation type="submission" date="2021-04" db="EMBL/GenBank/DDBJ databases">
        <title>Genome-wide patterns of bracovirus chromosomal integration into multiple host tissues during parasitism.</title>
        <authorList>
            <person name="Chebbi M.A.C."/>
        </authorList>
    </citation>
    <scope>NUCLEOTIDE SEQUENCE</scope>
    <source>
        <tissue evidence="3">Whole body</tissue>
    </source>
</reference>
<evidence type="ECO:0000256" key="1">
    <source>
        <dbReference type="SAM" id="MobiDB-lite"/>
    </source>
</evidence>